<dbReference type="SMART" id="SM00312">
    <property type="entry name" value="PX"/>
    <property type="match status" value="1"/>
</dbReference>
<dbReference type="Gene3D" id="3.10.20.90">
    <property type="entry name" value="Phosphatidylinositol 3-kinase Catalytic Subunit, Chain A, domain 1"/>
    <property type="match status" value="1"/>
</dbReference>
<dbReference type="CDD" id="cd16121">
    <property type="entry name" value="FERM_F1_SNX17"/>
    <property type="match status" value="1"/>
</dbReference>
<dbReference type="PROSITE" id="PS50195">
    <property type="entry name" value="PX"/>
    <property type="match status" value="1"/>
</dbReference>
<dbReference type="FunFam" id="3.30.1520.10:FF:000008">
    <property type="entry name" value="Sorting nexin-17 isoform1"/>
    <property type="match status" value="1"/>
</dbReference>
<dbReference type="CDD" id="cd13337">
    <property type="entry name" value="FERM-like_C_SNX17"/>
    <property type="match status" value="1"/>
</dbReference>
<comment type="similarity">
    <text evidence="3">Belongs to the sorting nexin family.</text>
</comment>
<dbReference type="Pfam" id="PF18116">
    <property type="entry name" value="SNX17_FERM_C"/>
    <property type="match status" value="1"/>
</dbReference>
<dbReference type="InterPro" id="IPR028666">
    <property type="entry name" value="SNX17_FERM_N"/>
</dbReference>
<dbReference type="OrthoDB" id="5772781at2759"/>
<evidence type="ECO:0000313" key="17">
    <source>
        <dbReference type="Proteomes" id="UP000494165"/>
    </source>
</evidence>
<evidence type="ECO:0000256" key="2">
    <source>
        <dbReference type="ARBA" id="ARBA00004412"/>
    </source>
</evidence>
<keyword evidence="6" id="KW-0963">Cytoplasm</keyword>
<keyword evidence="8" id="KW-0653">Protein transport</keyword>
<dbReference type="FunFam" id="1.20.80.60:FF:000001">
    <property type="entry name" value="Sorting nexin-17 isoform1"/>
    <property type="match status" value="1"/>
</dbReference>
<evidence type="ECO:0000256" key="6">
    <source>
        <dbReference type="ARBA" id="ARBA00022490"/>
    </source>
</evidence>
<dbReference type="Pfam" id="PF00787">
    <property type="entry name" value="PX"/>
    <property type="match status" value="1"/>
</dbReference>
<dbReference type="Gene3D" id="1.20.80.60">
    <property type="match status" value="1"/>
</dbReference>
<keyword evidence="9" id="KW-0446">Lipid-binding</keyword>
<evidence type="ECO:0000256" key="5">
    <source>
        <dbReference type="ARBA" id="ARBA00022448"/>
    </source>
</evidence>
<evidence type="ECO:0000313" key="16">
    <source>
        <dbReference type="EMBL" id="CAB3366978.1"/>
    </source>
</evidence>
<dbReference type="InterPro" id="IPR000159">
    <property type="entry name" value="RA_dom"/>
</dbReference>
<keyword evidence="7" id="KW-0967">Endosome</keyword>
<dbReference type="Gene3D" id="2.30.29.30">
    <property type="entry name" value="Pleckstrin-homology domain (PH domain)/Phosphotyrosine-binding domain (PTB)"/>
    <property type="match status" value="1"/>
</dbReference>
<dbReference type="SUPFAM" id="SSF64268">
    <property type="entry name" value="PX domain"/>
    <property type="match status" value="1"/>
</dbReference>
<dbReference type="InterPro" id="IPR040842">
    <property type="entry name" value="SNX17/31_FERM"/>
</dbReference>
<evidence type="ECO:0000256" key="8">
    <source>
        <dbReference type="ARBA" id="ARBA00022927"/>
    </source>
</evidence>
<proteinExistence type="inferred from homology"/>
<dbReference type="EMBL" id="CADEPI010000027">
    <property type="protein sequence ID" value="CAB3366978.1"/>
    <property type="molecule type" value="Genomic_DNA"/>
</dbReference>
<comment type="subcellular location">
    <subcellularLocation>
        <location evidence="1">Cytoplasmic vesicle membrane</location>
        <topology evidence="1">Peripheral membrane protein</topology>
        <orientation evidence="1">Cytoplasmic side</orientation>
    </subcellularLocation>
    <subcellularLocation>
        <location evidence="2">Early endosome</location>
    </subcellularLocation>
</comment>
<keyword evidence="11" id="KW-0968">Cytoplasmic vesicle</keyword>
<evidence type="ECO:0000256" key="10">
    <source>
        <dbReference type="ARBA" id="ARBA00023136"/>
    </source>
</evidence>
<evidence type="ECO:0000259" key="15">
    <source>
        <dbReference type="PROSITE" id="PS50200"/>
    </source>
</evidence>
<dbReference type="Gene3D" id="3.30.1520.10">
    <property type="entry name" value="Phox-like domain"/>
    <property type="match status" value="1"/>
</dbReference>
<evidence type="ECO:0000256" key="13">
    <source>
        <dbReference type="SAM" id="MobiDB-lite"/>
    </source>
</evidence>
<keyword evidence="5" id="KW-0813">Transport</keyword>
<feature type="region of interest" description="Disordered" evidence="13">
    <location>
        <begin position="460"/>
        <end position="481"/>
    </location>
</feature>
<dbReference type="FunFam" id="2.30.29.30:FF:000145">
    <property type="entry name" value="Sorting nexin-17 isoform1"/>
    <property type="match status" value="1"/>
</dbReference>
<feature type="compositionally biased region" description="Polar residues" evidence="13">
    <location>
        <begin position="469"/>
        <end position="478"/>
    </location>
</feature>
<organism evidence="16 17">
    <name type="scientific">Cloeon dipterum</name>
    <dbReference type="NCBI Taxonomy" id="197152"/>
    <lineage>
        <taxon>Eukaryota</taxon>
        <taxon>Metazoa</taxon>
        <taxon>Ecdysozoa</taxon>
        <taxon>Arthropoda</taxon>
        <taxon>Hexapoda</taxon>
        <taxon>Insecta</taxon>
        <taxon>Pterygota</taxon>
        <taxon>Palaeoptera</taxon>
        <taxon>Ephemeroptera</taxon>
        <taxon>Pisciforma</taxon>
        <taxon>Baetidae</taxon>
        <taxon>Cloeon</taxon>
    </lineage>
</organism>
<keyword evidence="10" id="KW-0472">Membrane</keyword>
<dbReference type="InterPro" id="IPR001683">
    <property type="entry name" value="PX_dom"/>
</dbReference>
<evidence type="ECO:0000256" key="7">
    <source>
        <dbReference type="ARBA" id="ARBA00022753"/>
    </source>
</evidence>
<dbReference type="PANTHER" id="PTHR12431:SF14">
    <property type="entry name" value="LD15323P"/>
    <property type="match status" value="1"/>
</dbReference>
<comment type="function">
    <text evidence="12">Critical regulator of endosomal recycling of numerous surface proteins, including integrins, signaling receptor and channels. Binds to NPxY sequences in the cytoplasmic tails of target cargos. Associates with retriever and CCC complexes to prevent lysosomal degradation and promote cell surface recycling of numerous cargos such as integrins ITGB1, ITGB5 and their associated alpha subunits. Also required for maintenance of normal cell surface levels of APP and LRP1. Interacts with membranes containing phosphatidylinositol 3-phosphate (PtdIns(3P)).</text>
</comment>
<evidence type="ECO:0000256" key="1">
    <source>
        <dbReference type="ARBA" id="ARBA00004180"/>
    </source>
</evidence>
<evidence type="ECO:0000256" key="9">
    <source>
        <dbReference type="ARBA" id="ARBA00023121"/>
    </source>
</evidence>
<evidence type="ECO:0000256" key="12">
    <source>
        <dbReference type="ARBA" id="ARBA00045612"/>
    </source>
</evidence>
<dbReference type="Pfam" id="PF21271">
    <property type="entry name" value="SNX17-31_F2_FERM"/>
    <property type="match status" value="1"/>
</dbReference>
<evidence type="ECO:0000259" key="14">
    <source>
        <dbReference type="PROSITE" id="PS50195"/>
    </source>
</evidence>
<dbReference type="AlphaFoldDB" id="A0A8S1CFZ1"/>
<dbReference type="GO" id="GO:0006886">
    <property type="term" value="P:intracellular protein transport"/>
    <property type="evidence" value="ECO:0007669"/>
    <property type="project" value="TreeGrafter"/>
</dbReference>
<dbReference type="GO" id="GO:0030659">
    <property type="term" value="C:cytoplasmic vesicle membrane"/>
    <property type="evidence" value="ECO:0007669"/>
    <property type="project" value="UniProtKB-SubCell"/>
</dbReference>
<evidence type="ECO:0000256" key="4">
    <source>
        <dbReference type="ARBA" id="ARBA00015282"/>
    </source>
</evidence>
<gene>
    <name evidence="16" type="ORF">CLODIP_2_CD13371</name>
</gene>
<comment type="caution">
    <text evidence="16">The sequence shown here is derived from an EMBL/GenBank/DDBJ whole genome shotgun (WGS) entry which is preliminary data.</text>
</comment>
<dbReference type="InterPro" id="IPR036871">
    <property type="entry name" value="PX_dom_sf"/>
</dbReference>
<dbReference type="Proteomes" id="UP000494165">
    <property type="component" value="Unassembled WGS sequence"/>
</dbReference>
<dbReference type="PROSITE" id="PS50200">
    <property type="entry name" value="RA"/>
    <property type="match status" value="1"/>
</dbReference>
<dbReference type="InterPro" id="IPR048767">
    <property type="entry name" value="SNX17-31_FERM_F2"/>
</dbReference>
<dbReference type="GO" id="GO:0032456">
    <property type="term" value="P:endocytic recycling"/>
    <property type="evidence" value="ECO:0007669"/>
    <property type="project" value="TreeGrafter"/>
</dbReference>
<dbReference type="InterPro" id="IPR011993">
    <property type="entry name" value="PH-like_dom_sf"/>
</dbReference>
<sequence>MHFAIPDTVEFTNSGGSVFVGFNVHINGTYHCSVRYRQLLCLHEQLKRELDHPNCLPPFPPKKLLPLTQGQLDERRLMLEKYLQTASQDPRVSNSELFKGFLLSAQLESSKETSTPVTLDVHLMNGQKIGLEVLTSDPSDEVLENLSQKLHLAPEFVKFFSLFLIRKEEDGEISVIKKLENYESPYISMKSLPGLHRVVLRKNFWDLSIETMLAEDRVALNLLYTQAIWEVERGWILTSNDIRNKLSSLQSRGEKREYLELAKGLKYYGFMQFGECWCDYPQKGMRVLIGAGNKELNFRVRLQTPDASSSSSSDSSETLSEGSFRVTRMRCWRITTLHAEEESEALGGIIRPGPRLELSFEYLMAKDRLQWITVVSDQAILMSACLQAMVAELLAKKGPSTIPKLPNRPWSFMRRDGTFHRVRPVTRSISNDAISDVSVRSQDSSVSRHDEGRSSIKRLSGRLSGVSVKGQNSPSSPANPFVENHAFDCIGDDDL</sequence>
<dbReference type="GO" id="GO:0007165">
    <property type="term" value="P:signal transduction"/>
    <property type="evidence" value="ECO:0007669"/>
    <property type="project" value="InterPro"/>
</dbReference>
<dbReference type="GO" id="GO:0005769">
    <property type="term" value="C:early endosome"/>
    <property type="evidence" value="ECO:0007669"/>
    <property type="project" value="UniProtKB-SubCell"/>
</dbReference>
<evidence type="ECO:0000256" key="3">
    <source>
        <dbReference type="ARBA" id="ARBA00010883"/>
    </source>
</evidence>
<dbReference type="PANTHER" id="PTHR12431">
    <property type="entry name" value="SORTING NEXIN 17 AND 27"/>
    <property type="match status" value="1"/>
</dbReference>
<accession>A0A8S1CFZ1</accession>
<reference evidence="16 17" key="1">
    <citation type="submission" date="2020-04" db="EMBL/GenBank/DDBJ databases">
        <authorList>
            <person name="Alioto T."/>
            <person name="Alioto T."/>
            <person name="Gomez Garrido J."/>
        </authorList>
    </citation>
    <scope>NUCLEOTIDE SEQUENCE [LARGE SCALE GENOMIC DNA]</scope>
</reference>
<dbReference type="Pfam" id="PF21273">
    <property type="entry name" value="SNX17-27-31_F1_FERM"/>
    <property type="match status" value="1"/>
</dbReference>
<dbReference type="GO" id="GO:0035091">
    <property type="term" value="F:phosphatidylinositol binding"/>
    <property type="evidence" value="ECO:0007669"/>
    <property type="project" value="InterPro"/>
</dbReference>
<dbReference type="InterPro" id="IPR048763">
    <property type="entry name" value="SNX17-31_FERM_F1"/>
</dbReference>
<dbReference type="InterPro" id="IPR037836">
    <property type="entry name" value="SNX17_FERM-like_dom"/>
</dbReference>
<keyword evidence="17" id="KW-1185">Reference proteome</keyword>
<feature type="domain" description="Ras-associating" evidence="15">
    <location>
        <begin position="115"/>
        <end position="205"/>
    </location>
</feature>
<evidence type="ECO:0000256" key="11">
    <source>
        <dbReference type="ARBA" id="ARBA00023329"/>
    </source>
</evidence>
<name>A0A8S1CFZ1_9INSE</name>
<feature type="domain" description="PX" evidence="14">
    <location>
        <begin position="1"/>
        <end position="109"/>
    </location>
</feature>
<protein>
    <recommendedName>
        <fullName evidence="4">Sorting nexin-17</fullName>
    </recommendedName>
</protein>